<dbReference type="Proteomes" id="UP001497497">
    <property type="component" value="Unassembled WGS sequence"/>
</dbReference>
<accession>A0AAV2H9V9</accession>
<organism evidence="3 4">
    <name type="scientific">Lymnaea stagnalis</name>
    <name type="common">Great pond snail</name>
    <name type="synonym">Helix stagnalis</name>
    <dbReference type="NCBI Taxonomy" id="6523"/>
    <lineage>
        <taxon>Eukaryota</taxon>
        <taxon>Metazoa</taxon>
        <taxon>Spiralia</taxon>
        <taxon>Lophotrochozoa</taxon>
        <taxon>Mollusca</taxon>
        <taxon>Gastropoda</taxon>
        <taxon>Heterobranchia</taxon>
        <taxon>Euthyneura</taxon>
        <taxon>Panpulmonata</taxon>
        <taxon>Hygrophila</taxon>
        <taxon>Lymnaeoidea</taxon>
        <taxon>Lymnaeidae</taxon>
        <taxon>Lymnaea</taxon>
    </lineage>
</organism>
<protein>
    <submittedName>
        <fullName evidence="3">Uncharacterized protein</fullName>
    </submittedName>
</protein>
<proteinExistence type="predicted"/>
<feature type="region of interest" description="Disordered" evidence="2">
    <location>
        <begin position="1"/>
        <end position="25"/>
    </location>
</feature>
<gene>
    <name evidence="3" type="ORF">GSLYS_00004652001</name>
</gene>
<sequence length="266" mass="31209">MGVYFHQRQWKNKKDIETSGKNKDEMQNLIKSENKRNEKALKKLGEECQKSIEDKVKDEKDKRIQENEALRLEINKIDTENSQLKTSWEENLNLNRQRETVTEAMKKDLKGMNKLVDTKLNQYNEALKHEINDLKQQNLNLKDEVGKQAETLSSLKREIDDVKPENSELRNLLKRQEEKLKAMETDCITRFENLESRVKTFSQFIKKRETPPDEESCANDLSIEVEGDKAQAERFSEGSFPYNHNAQVKGKGSYVEPYIRREVPES</sequence>
<keyword evidence="1" id="KW-0175">Coiled coil</keyword>
<dbReference type="AlphaFoldDB" id="A0AAV2H9V9"/>
<feature type="compositionally biased region" description="Basic and acidic residues" evidence="2">
    <location>
        <begin position="12"/>
        <end position="25"/>
    </location>
</feature>
<comment type="caution">
    <text evidence="3">The sequence shown here is derived from an EMBL/GenBank/DDBJ whole genome shotgun (WGS) entry which is preliminary data.</text>
</comment>
<dbReference type="EMBL" id="CAXITT010000071">
    <property type="protein sequence ID" value="CAL1530527.1"/>
    <property type="molecule type" value="Genomic_DNA"/>
</dbReference>
<feature type="coiled-coil region" evidence="1">
    <location>
        <begin position="120"/>
        <end position="186"/>
    </location>
</feature>
<evidence type="ECO:0000313" key="3">
    <source>
        <dbReference type="EMBL" id="CAL1530527.1"/>
    </source>
</evidence>
<reference evidence="3 4" key="1">
    <citation type="submission" date="2024-04" db="EMBL/GenBank/DDBJ databases">
        <authorList>
            <consortium name="Genoscope - CEA"/>
            <person name="William W."/>
        </authorList>
    </citation>
    <scope>NUCLEOTIDE SEQUENCE [LARGE SCALE GENOMIC DNA]</scope>
</reference>
<name>A0AAV2H9V9_LYMST</name>
<evidence type="ECO:0000313" key="4">
    <source>
        <dbReference type="Proteomes" id="UP001497497"/>
    </source>
</evidence>
<evidence type="ECO:0000256" key="2">
    <source>
        <dbReference type="SAM" id="MobiDB-lite"/>
    </source>
</evidence>
<evidence type="ECO:0000256" key="1">
    <source>
        <dbReference type="SAM" id="Coils"/>
    </source>
</evidence>
<keyword evidence="4" id="KW-1185">Reference proteome</keyword>